<keyword evidence="1" id="KW-0378">Hydrolase</keyword>
<evidence type="ECO:0000313" key="2">
    <source>
        <dbReference type="Proteomes" id="UP000275676"/>
    </source>
</evidence>
<dbReference type="AlphaFoldDB" id="A0A447QZ22"/>
<accession>A0A447QZ22</accession>
<name>A0A447QZ22_SALER</name>
<reference evidence="1 2" key="1">
    <citation type="submission" date="2018-12" db="EMBL/GenBank/DDBJ databases">
        <authorList>
            <consortium name="Pathogen Informatics"/>
        </authorList>
    </citation>
    <scope>NUCLEOTIDE SEQUENCE [LARGE SCALE GENOMIC DNA]</scope>
    <source>
        <strain evidence="1 2">NCTC10047</strain>
    </source>
</reference>
<keyword evidence="1" id="KW-0347">Helicase</keyword>
<gene>
    <name evidence="1" type="ORF">NCTC10047_01141</name>
</gene>
<keyword evidence="1" id="KW-0067">ATP-binding</keyword>
<proteinExistence type="predicted"/>
<keyword evidence="1" id="KW-0547">Nucleotide-binding</keyword>
<organism evidence="1 2">
    <name type="scientific">Salmonella enterica subsp. arizonae</name>
    <dbReference type="NCBI Taxonomy" id="59203"/>
    <lineage>
        <taxon>Bacteria</taxon>
        <taxon>Pseudomonadati</taxon>
        <taxon>Pseudomonadota</taxon>
        <taxon>Gammaproteobacteria</taxon>
        <taxon>Enterobacterales</taxon>
        <taxon>Enterobacteriaceae</taxon>
        <taxon>Salmonella</taxon>
    </lineage>
</organism>
<evidence type="ECO:0000313" key="1">
    <source>
        <dbReference type="EMBL" id="VEA75315.1"/>
    </source>
</evidence>
<dbReference type="EMBL" id="LR134156">
    <property type="protein sequence ID" value="VEA75315.1"/>
    <property type="molecule type" value="Genomic_DNA"/>
</dbReference>
<protein>
    <submittedName>
        <fullName evidence="1">Helicase</fullName>
    </submittedName>
</protein>
<dbReference type="GO" id="GO:0004386">
    <property type="term" value="F:helicase activity"/>
    <property type="evidence" value="ECO:0007669"/>
    <property type="project" value="UniProtKB-KW"/>
</dbReference>
<sequence length="71" mass="8039">MAAGKAQGLYFGLPTMATANAMFERMANSWLALYQPDSRPSLILAHSARRLMDRFNQSIWSVTLSGYRRSR</sequence>
<dbReference type="Proteomes" id="UP000275676">
    <property type="component" value="Chromosome"/>
</dbReference>